<evidence type="ECO:0000313" key="2">
    <source>
        <dbReference type="Proteomes" id="UP000005337"/>
    </source>
</evidence>
<dbReference type="EMBL" id="ABDW01000046">
    <property type="protein sequence ID" value="EDT13586.1"/>
    <property type="molecule type" value="Genomic_DNA"/>
</dbReference>
<proteinExistence type="predicted"/>
<dbReference type="AlphaFoldDB" id="B1BXK1"/>
<name>B1BXK1_CLOPF</name>
<dbReference type="RefSeq" id="WP_003466180.1">
    <property type="nucleotide sequence ID" value="NZ_ABDW01000046.1"/>
</dbReference>
<protein>
    <submittedName>
        <fullName evidence="1">Uncharacterized protein</fullName>
    </submittedName>
</protein>
<comment type="caution">
    <text evidence="1">The sequence shown here is derived from an EMBL/GenBank/DDBJ whole genome shotgun (WGS) entry which is preliminary data.</text>
</comment>
<gene>
    <name evidence="1" type="ORF">AC3_2068</name>
</gene>
<accession>B1BXK1</accession>
<reference evidence="1 2" key="1">
    <citation type="submission" date="2007-07" db="EMBL/GenBank/DDBJ databases">
        <title>Annotation of Clostridium perfringens E str. JGS1987.</title>
        <authorList>
            <person name="Paulsen I."/>
            <person name="Sebastian Y."/>
        </authorList>
    </citation>
    <scope>NUCLEOTIDE SEQUENCE [LARGE SCALE GENOMIC DNA]</scope>
    <source>
        <strain evidence="2">E str. JGS1987</strain>
    </source>
</reference>
<sequence length="50" mass="5639">MENKNRIKTNSPSQKAIVDFGVELRRMLLKYGVIEVKSNANNKQSCNLSA</sequence>
<dbReference type="Proteomes" id="UP000005337">
    <property type="component" value="Unassembled WGS sequence"/>
</dbReference>
<organism evidence="1 2">
    <name type="scientific">Clostridium perfringens E str. JGS1987</name>
    <dbReference type="NCBI Taxonomy" id="451755"/>
    <lineage>
        <taxon>Bacteria</taxon>
        <taxon>Bacillati</taxon>
        <taxon>Bacillota</taxon>
        <taxon>Clostridia</taxon>
        <taxon>Eubacteriales</taxon>
        <taxon>Clostridiaceae</taxon>
        <taxon>Clostridium</taxon>
    </lineage>
</organism>
<evidence type="ECO:0000313" key="1">
    <source>
        <dbReference type="EMBL" id="EDT13586.1"/>
    </source>
</evidence>